<evidence type="ECO:0000313" key="4">
    <source>
        <dbReference type="Proteomes" id="UP000736328"/>
    </source>
</evidence>
<keyword evidence="1" id="KW-1133">Transmembrane helix</keyword>
<sequence length="123" mass="13673">MRKKIIIWGPVAAWLVLMVTATSIPNLRTPSEYSHADPIFHLAAYLALAVLAARAVFMSDYRHKGLWAVLLVLGLGLAAIDEYHERWIPGRTVSFLDFSMDAIGFAAGAGLSKLRYKNKDEDQ</sequence>
<name>A0A933I856_UNCT6</name>
<comment type="caution">
    <text evidence="3">The sequence shown here is derived from an EMBL/GenBank/DDBJ whole genome shotgun (WGS) entry which is preliminary data.</text>
</comment>
<dbReference type="InterPro" id="IPR006976">
    <property type="entry name" value="VanZ-like"/>
</dbReference>
<accession>A0A933I856</accession>
<gene>
    <name evidence="3" type="primary">vanZ</name>
    <name evidence="3" type="ORF">HY768_04170</name>
</gene>
<keyword evidence="1" id="KW-0812">Transmembrane</keyword>
<evidence type="ECO:0000256" key="1">
    <source>
        <dbReference type="SAM" id="Phobius"/>
    </source>
</evidence>
<reference evidence="3" key="1">
    <citation type="submission" date="2020-07" db="EMBL/GenBank/DDBJ databases">
        <title>Huge and variable diversity of episymbiotic CPR bacteria and DPANN archaea in groundwater ecosystems.</title>
        <authorList>
            <person name="He C.Y."/>
            <person name="Keren R."/>
            <person name="Whittaker M."/>
            <person name="Farag I.F."/>
            <person name="Doudna J."/>
            <person name="Cate J.H.D."/>
            <person name="Banfield J.F."/>
        </authorList>
    </citation>
    <scope>NUCLEOTIDE SEQUENCE</scope>
    <source>
        <strain evidence="3">NC_groundwater_1520_Pr4_B-0.1um_53_5</strain>
    </source>
</reference>
<feature type="transmembrane region" description="Helical" evidence="1">
    <location>
        <begin position="39"/>
        <end position="57"/>
    </location>
</feature>
<dbReference type="Pfam" id="PF04892">
    <property type="entry name" value="VanZ"/>
    <property type="match status" value="1"/>
</dbReference>
<dbReference type="EMBL" id="JACQXR010000050">
    <property type="protein sequence ID" value="MBI4726412.1"/>
    <property type="molecule type" value="Genomic_DNA"/>
</dbReference>
<feature type="domain" description="VanZ-like" evidence="2">
    <location>
        <begin position="29"/>
        <end position="114"/>
    </location>
</feature>
<proteinExistence type="predicted"/>
<organism evidence="3 4">
    <name type="scientific">candidate division TA06 bacterium</name>
    <dbReference type="NCBI Taxonomy" id="2250710"/>
    <lineage>
        <taxon>Bacteria</taxon>
        <taxon>Bacteria division TA06</taxon>
    </lineage>
</organism>
<dbReference type="Proteomes" id="UP000736328">
    <property type="component" value="Unassembled WGS sequence"/>
</dbReference>
<keyword evidence="1" id="KW-0472">Membrane</keyword>
<evidence type="ECO:0000259" key="2">
    <source>
        <dbReference type="Pfam" id="PF04892"/>
    </source>
</evidence>
<feature type="transmembrane region" description="Helical" evidence="1">
    <location>
        <begin position="64"/>
        <end position="80"/>
    </location>
</feature>
<dbReference type="NCBIfam" id="NF037970">
    <property type="entry name" value="vanZ_1"/>
    <property type="match status" value="1"/>
</dbReference>
<protein>
    <submittedName>
        <fullName evidence="3">VanZ family protein</fullName>
    </submittedName>
</protein>
<feature type="transmembrane region" description="Helical" evidence="1">
    <location>
        <begin position="92"/>
        <end position="111"/>
    </location>
</feature>
<evidence type="ECO:0000313" key="3">
    <source>
        <dbReference type="EMBL" id="MBI4726412.1"/>
    </source>
</evidence>
<dbReference type="AlphaFoldDB" id="A0A933I856"/>